<gene>
    <name evidence="1" type="ORF">H1P_2010001</name>
</gene>
<dbReference type="Proteomes" id="UP000320055">
    <property type="component" value="Unassembled WGS sequence"/>
</dbReference>
<dbReference type="AlphaFoldDB" id="A0A563VQ18"/>
<name>A0A563VQ18_9CYAN</name>
<evidence type="ECO:0000313" key="1">
    <source>
        <dbReference type="EMBL" id="VEP13523.1"/>
    </source>
</evidence>
<proteinExistence type="predicted"/>
<reference evidence="1 2" key="1">
    <citation type="submission" date="2019-01" db="EMBL/GenBank/DDBJ databases">
        <authorList>
            <person name="Brito A."/>
        </authorList>
    </citation>
    <scope>NUCLEOTIDE SEQUENCE [LARGE SCALE GENOMIC DNA]</scope>
    <source>
        <strain evidence="1">1</strain>
    </source>
</reference>
<evidence type="ECO:0000313" key="2">
    <source>
        <dbReference type="Proteomes" id="UP000320055"/>
    </source>
</evidence>
<organism evidence="1 2">
    <name type="scientific">Hyella patelloides LEGE 07179</name>
    <dbReference type="NCBI Taxonomy" id="945734"/>
    <lineage>
        <taxon>Bacteria</taxon>
        <taxon>Bacillati</taxon>
        <taxon>Cyanobacteriota</taxon>
        <taxon>Cyanophyceae</taxon>
        <taxon>Pleurocapsales</taxon>
        <taxon>Hyellaceae</taxon>
        <taxon>Hyella</taxon>
    </lineage>
</organism>
<sequence>MLPSKLESIDCTSEVEMKVFGAKLLQHATLSKGIELLHYHHLPAELPKSASQQHLILINTNVSSNTYVEQVTEGHIQKAEMKLEDVIIVPAQLESSARWNQAHSYLALCLNPIALEQKVSDMIRGYSVKLLPQFALSDSLIRSVALALQQELFTPGFGGQLYLDSLLTTLCAHLLRHYCTQKPLKILPSS</sequence>
<dbReference type="OrthoDB" id="516605at2"/>
<protein>
    <recommendedName>
        <fullName evidence="3">AraC family transcriptional regulator</fullName>
    </recommendedName>
</protein>
<accession>A0A563VQ18</accession>
<evidence type="ECO:0008006" key="3">
    <source>
        <dbReference type="Google" id="ProtNLM"/>
    </source>
</evidence>
<keyword evidence="2" id="KW-1185">Reference proteome</keyword>
<dbReference type="EMBL" id="CAACVJ010000115">
    <property type="protein sequence ID" value="VEP13523.1"/>
    <property type="molecule type" value="Genomic_DNA"/>
</dbReference>